<accession>F4QAJ8</accession>
<dbReference type="AlphaFoldDB" id="F4QAJ8"/>
<reference evidence="2" key="1">
    <citation type="journal article" date="2011" name="Genome Res.">
        <title>Phylogeny-wide analysis of social amoeba genomes highlights ancient origins for complex intercellular communication.</title>
        <authorList>
            <person name="Heidel A.J."/>
            <person name="Lawal H.M."/>
            <person name="Felder M."/>
            <person name="Schilde C."/>
            <person name="Helps N.R."/>
            <person name="Tunggal B."/>
            <person name="Rivero F."/>
            <person name="John U."/>
            <person name="Schleicher M."/>
            <person name="Eichinger L."/>
            <person name="Platzer M."/>
            <person name="Noegel A.A."/>
            <person name="Schaap P."/>
            <person name="Gloeckner G."/>
        </authorList>
    </citation>
    <scope>NUCLEOTIDE SEQUENCE [LARGE SCALE GENOMIC DNA]</scope>
    <source>
        <strain evidence="2">SH3</strain>
    </source>
</reference>
<sequence length="60" mass="7094">MILTRISIAGRGDDIKKIINIDGEEIKRLEREEDGKEFLRIQVHKPKESDKDVERRLYVT</sequence>
<proteinExistence type="predicted"/>
<evidence type="ECO:0000313" key="2">
    <source>
        <dbReference type="Proteomes" id="UP000007797"/>
    </source>
</evidence>
<dbReference type="Proteomes" id="UP000007797">
    <property type="component" value="Unassembled WGS sequence"/>
</dbReference>
<name>F4QAJ8_CACFS</name>
<keyword evidence="2" id="KW-1185">Reference proteome</keyword>
<organism evidence="1 2">
    <name type="scientific">Cavenderia fasciculata</name>
    <name type="common">Slime mold</name>
    <name type="synonym">Dictyostelium fasciculatum</name>
    <dbReference type="NCBI Taxonomy" id="261658"/>
    <lineage>
        <taxon>Eukaryota</taxon>
        <taxon>Amoebozoa</taxon>
        <taxon>Evosea</taxon>
        <taxon>Eumycetozoa</taxon>
        <taxon>Dictyostelia</taxon>
        <taxon>Acytosteliales</taxon>
        <taxon>Cavenderiaceae</taxon>
        <taxon>Cavenderia</taxon>
    </lineage>
</organism>
<gene>
    <name evidence="1" type="ORF">DFA_10559</name>
</gene>
<dbReference type="EMBL" id="GL883026">
    <property type="protein sequence ID" value="EGG15717.1"/>
    <property type="molecule type" value="Genomic_DNA"/>
</dbReference>
<evidence type="ECO:0000313" key="1">
    <source>
        <dbReference type="EMBL" id="EGG15717.1"/>
    </source>
</evidence>
<dbReference type="KEGG" id="dfa:DFA_10559"/>
<protein>
    <submittedName>
        <fullName evidence="1">Uncharacterized protein</fullName>
    </submittedName>
</protein>
<dbReference type="GeneID" id="14867522"/>
<dbReference type="RefSeq" id="XP_004354459.1">
    <property type="nucleotide sequence ID" value="XM_004354407.1"/>
</dbReference>